<evidence type="ECO:0000259" key="2">
    <source>
        <dbReference type="Pfam" id="PF09623"/>
    </source>
</evidence>
<dbReference type="EMBL" id="CP062983">
    <property type="protein sequence ID" value="QPC80928.1"/>
    <property type="molecule type" value="Genomic_DNA"/>
</dbReference>
<dbReference type="SUPFAM" id="SSF46894">
    <property type="entry name" value="C-terminal effector domain of the bipartite response regulators"/>
    <property type="match status" value="1"/>
</dbReference>
<evidence type="ECO:0000259" key="1">
    <source>
        <dbReference type="Pfam" id="PF00196"/>
    </source>
</evidence>
<organism evidence="3 4">
    <name type="scientific">Phototrophicus methaneseepsis</name>
    <dbReference type="NCBI Taxonomy" id="2710758"/>
    <lineage>
        <taxon>Bacteria</taxon>
        <taxon>Bacillati</taxon>
        <taxon>Chloroflexota</taxon>
        <taxon>Candidatus Thermofontia</taxon>
        <taxon>Phototrophicales</taxon>
        <taxon>Phototrophicaceae</taxon>
        <taxon>Phototrophicus</taxon>
    </lineage>
</organism>
<dbReference type="KEGG" id="pmet:G4Y79_14560"/>
<dbReference type="Gene3D" id="1.10.10.10">
    <property type="entry name" value="Winged helix-like DNA-binding domain superfamily/Winged helix DNA-binding domain"/>
    <property type="match status" value="1"/>
</dbReference>
<evidence type="ECO:0000313" key="3">
    <source>
        <dbReference type="EMBL" id="QPC80928.1"/>
    </source>
</evidence>
<dbReference type="Pfam" id="PF09623">
    <property type="entry name" value="Cas_NE0113"/>
    <property type="match status" value="1"/>
</dbReference>
<proteinExistence type="predicted"/>
<sequence length="279" mass="31292">MRSLSANNPVLLVTLGQRPEAITVALDALLDKYTYDEIGILTTDPKNSGIRRAYHALHTVLADDYQQYKFTVDDYILCHPDGSPIIDLDTNYSAEAYFRGLLQVMKPIREQATPIHLLIAGGRKAMSVYAMLAATWLFGVNDRVLTVLTPQELMQSGFYHMPSKHAHSVQVVEMPMVISRELPITLAAKDIDEMIATQSDPARRFIESLSHARKRVANALAQEDGISNVELASQLGIVEKTVENHLNDIYKQLAAYFDIDHLSDAQKRQMLIDVMRGRV</sequence>
<keyword evidence="4" id="KW-1185">Reference proteome</keyword>
<dbReference type="Pfam" id="PF00196">
    <property type="entry name" value="GerE"/>
    <property type="match status" value="1"/>
</dbReference>
<dbReference type="InterPro" id="IPR036388">
    <property type="entry name" value="WH-like_DNA-bd_sf"/>
</dbReference>
<dbReference type="Proteomes" id="UP000594468">
    <property type="component" value="Chromosome"/>
</dbReference>
<dbReference type="InterPro" id="IPR016032">
    <property type="entry name" value="Sig_transdc_resp-reg_C-effctor"/>
</dbReference>
<dbReference type="GO" id="GO:0006355">
    <property type="term" value="P:regulation of DNA-templated transcription"/>
    <property type="evidence" value="ECO:0007669"/>
    <property type="project" value="InterPro"/>
</dbReference>
<dbReference type="InterPro" id="IPR019092">
    <property type="entry name" value="SSO2081-like_dom"/>
</dbReference>
<name>A0A7S8E5T7_9CHLR</name>
<dbReference type="RefSeq" id="WP_195169003.1">
    <property type="nucleotide sequence ID" value="NZ_CP062983.1"/>
</dbReference>
<evidence type="ECO:0000313" key="4">
    <source>
        <dbReference type="Proteomes" id="UP000594468"/>
    </source>
</evidence>
<feature type="domain" description="CRISPR system ring nuclease SSO2081-like" evidence="2">
    <location>
        <begin position="19"/>
        <end position="175"/>
    </location>
</feature>
<feature type="domain" description="HTH luxR-type" evidence="1">
    <location>
        <begin position="224"/>
        <end position="254"/>
    </location>
</feature>
<protein>
    <submittedName>
        <fullName evidence="3">Uncharacterized protein</fullName>
    </submittedName>
</protein>
<gene>
    <name evidence="3" type="ORF">G4Y79_14560</name>
</gene>
<reference evidence="3 4" key="1">
    <citation type="submission" date="2020-02" db="EMBL/GenBank/DDBJ databases">
        <authorList>
            <person name="Zheng R.K."/>
            <person name="Sun C.M."/>
        </authorList>
    </citation>
    <scope>NUCLEOTIDE SEQUENCE [LARGE SCALE GENOMIC DNA]</scope>
    <source>
        <strain evidence="4">rifampicinis</strain>
    </source>
</reference>
<dbReference type="AlphaFoldDB" id="A0A7S8E5T7"/>
<dbReference type="PRINTS" id="PR00038">
    <property type="entry name" value="HTHLUXR"/>
</dbReference>
<dbReference type="GO" id="GO:0003677">
    <property type="term" value="F:DNA binding"/>
    <property type="evidence" value="ECO:0007669"/>
    <property type="project" value="InterPro"/>
</dbReference>
<dbReference type="InterPro" id="IPR000792">
    <property type="entry name" value="Tscrpt_reg_LuxR_C"/>
</dbReference>
<accession>A0A7S8E5T7</accession>